<evidence type="ECO:0000313" key="1">
    <source>
        <dbReference type="EMBL" id="SCA58119.1"/>
    </source>
</evidence>
<keyword evidence="2" id="KW-1185">Reference proteome</keyword>
<dbReference type="EMBL" id="FLYE01000047">
    <property type="protein sequence ID" value="SCA58119.1"/>
    <property type="molecule type" value="Genomic_DNA"/>
</dbReference>
<proteinExistence type="predicted"/>
<gene>
    <name evidence="1" type="ORF">MTBPR1_80173</name>
</gene>
<dbReference type="Proteomes" id="UP000231658">
    <property type="component" value="Unassembled WGS sequence"/>
</dbReference>
<evidence type="ECO:0000313" key="2">
    <source>
        <dbReference type="Proteomes" id="UP000231658"/>
    </source>
</evidence>
<sequence length="187" mass="21295">MSYVEEFKSAVSRSNENGIDVTFPLIKRKPYLDKKTLNKYSRFFSQKFTDIGYEAFKGQCLAISQATHEYLEEKVKIPSILTFGYVVLDDDDYFKQDENFYSALVRNPSRKQSENIHAWVTLTSGEIIDPTFATSYAYAHGIEEMKGSVVSGYADKLNKGMSYHPMIVGSDFLIKAGFIRIGRFALT</sequence>
<dbReference type="RefSeq" id="WP_069190111.1">
    <property type="nucleotide sequence ID" value="NZ_FLYE01000047.1"/>
</dbReference>
<accession>A0A1C3RLV3</accession>
<protein>
    <submittedName>
        <fullName evidence="1">Putative TmRNA</fullName>
    </submittedName>
</protein>
<reference evidence="1 2" key="1">
    <citation type="submission" date="2016-07" db="EMBL/GenBank/DDBJ databases">
        <authorList>
            <person name="Lefevre C.T."/>
        </authorList>
    </citation>
    <scope>NUCLEOTIDE SEQUENCE [LARGE SCALE GENOMIC DNA]</scope>
    <source>
        <strain evidence="1">PR1</strain>
    </source>
</reference>
<dbReference type="STRING" id="1867952.MTBPR1_80173"/>
<dbReference type="OrthoDB" id="6198661at2"/>
<dbReference type="AlphaFoldDB" id="A0A1C3RLV3"/>
<name>A0A1C3RLV3_9PROT</name>
<organism evidence="1 2">
    <name type="scientific">Candidatus Terasakiella magnetica</name>
    <dbReference type="NCBI Taxonomy" id="1867952"/>
    <lineage>
        <taxon>Bacteria</taxon>
        <taxon>Pseudomonadati</taxon>
        <taxon>Pseudomonadota</taxon>
        <taxon>Alphaproteobacteria</taxon>
        <taxon>Rhodospirillales</taxon>
        <taxon>Terasakiellaceae</taxon>
        <taxon>Terasakiella</taxon>
    </lineage>
</organism>